<dbReference type="Proteomes" id="UP000006304">
    <property type="component" value="Chromosome"/>
</dbReference>
<dbReference type="KEGG" id="nbr:O3I_008755"/>
<dbReference type="GO" id="GO:0016746">
    <property type="term" value="F:acyltransferase activity"/>
    <property type="evidence" value="ECO:0007669"/>
    <property type="project" value="UniProtKB-KW"/>
</dbReference>
<dbReference type="PANTHER" id="PTHR34069">
    <property type="entry name" value="3-OXOACYL-[ACYL-CARRIER-PROTEIN] SYNTHASE 3"/>
    <property type="match status" value="1"/>
</dbReference>
<proteinExistence type="predicted"/>
<dbReference type="InterPro" id="IPR016039">
    <property type="entry name" value="Thiolase-like"/>
</dbReference>
<dbReference type="AlphaFoldDB" id="K0ERQ3"/>
<dbReference type="eggNOG" id="COG0332">
    <property type="taxonomic scope" value="Bacteria"/>
</dbReference>
<dbReference type="STRING" id="1133849.O3I_008755"/>
<name>K0ERQ3_NOCB7</name>
<evidence type="ECO:0000313" key="2">
    <source>
        <dbReference type="Proteomes" id="UP000006304"/>
    </source>
</evidence>
<evidence type="ECO:0000313" key="1">
    <source>
        <dbReference type="EMBL" id="AFT99713.1"/>
    </source>
</evidence>
<sequence>MATTIVAAAANTDLDTGSYFELATRAAMSCLEQADVSVDEVGMLVNTGVFRDDNISEPAVSALIQKRIGIGLEYEPGRVPAFSFDLMHGSTGLLHAVTATECFLSTGEVEYALILAGDTHPSRQRYVAGFPYTTGAAAVLLESTPFAAGFGRLYTSRTDGDAHPSAWVALGEAGANGRSAMRVRHGDEDPLTLAAAAVRACMTEEGIDSDDFATGRALLLTPAPALGFRAHLAETLRLAPESLVGVPTEVGDPYSAAPVHAYLNAQESGVLAAAETVLFLAADDASAACLPYRQPVPAFVGRAAVTETERP</sequence>
<dbReference type="GO" id="GO:0044550">
    <property type="term" value="P:secondary metabolite biosynthetic process"/>
    <property type="evidence" value="ECO:0007669"/>
    <property type="project" value="TreeGrafter"/>
</dbReference>
<evidence type="ECO:0008006" key="3">
    <source>
        <dbReference type="Google" id="ProtNLM"/>
    </source>
</evidence>
<dbReference type="RefSeq" id="WP_014982569.1">
    <property type="nucleotide sequence ID" value="NC_018681.1"/>
</dbReference>
<gene>
    <name evidence="1" type="ORF">O3I_008755</name>
</gene>
<keyword evidence="2" id="KW-1185">Reference proteome</keyword>
<reference evidence="1 2" key="1">
    <citation type="journal article" date="2012" name="J. Bacteriol.">
        <title>Complete genome sequence of Nocardia brasiliensis HUJEG-1.</title>
        <authorList>
            <person name="Vera-Cabrera L."/>
            <person name="Ortiz-Lopez R."/>
            <person name="Elizondo-Gonzalez R."/>
            <person name="Perez-Maya A.A."/>
            <person name="Ocampo-Candiani J."/>
        </authorList>
    </citation>
    <scope>NUCLEOTIDE SEQUENCE [LARGE SCALE GENOMIC DNA]</scope>
    <source>
        <strain evidence="2">ATCC 700358</strain>
    </source>
</reference>
<dbReference type="Gene3D" id="3.40.47.10">
    <property type="match status" value="1"/>
</dbReference>
<organism evidence="1 2">
    <name type="scientific">Nocardia brasiliensis (strain ATCC 700358 / HUJEG-1)</name>
    <dbReference type="NCBI Taxonomy" id="1133849"/>
    <lineage>
        <taxon>Bacteria</taxon>
        <taxon>Bacillati</taxon>
        <taxon>Actinomycetota</taxon>
        <taxon>Actinomycetes</taxon>
        <taxon>Mycobacteriales</taxon>
        <taxon>Nocardiaceae</taxon>
        <taxon>Nocardia</taxon>
    </lineage>
</organism>
<accession>K0ERQ3</accession>
<dbReference type="PANTHER" id="PTHR34069:SF2">
    <property type="entry name" value="BETA-KETOACYL-[ACYL-CARRIER-PROTEIN] SYNTHASE III"/>
    <property type="match status" value="1"/>
</dbReference>
<dbReference type="SUPFAM" id="SSF53901">
    <property type="entry name" value="Thiolase-like"/>
    <property type="match status" value="2"/>
</dbReference>
<dbReference type="HOGENOM" id="CLU_946022_0_0_11"/>
<protein>
    <recommendedName>
        <fullName evidence="3">Beta-ketoacyl-[acyl-carrier-protein] synthase III N-terminal domain-containing protein</fullName>
    </recommendedName>
</protein>
<dbReference type="EMBL" id="CP003876">
    <property type="protein sequence ID" value="AFT99713.1"/>
    <property type="molecule type" value="Genomic_DNA"/>
</dbReference>